<evidence type="ECO:0000313" key="2">
    <source>
        <dbReference type="EMBL" id="CAH0721781.1"/>
    </source>
</evidence>
<gene>
    <name evidence="2" type="ORF">BINO364_LOCUS7837</name>
</gene>
<organism evidence="2 3">
    <name type="scientific">Brenthis ino</name>
    <name type="common">lesser marbled fritillary</name>
    <dbReference type="NCBI Taxonomy" id="405034"/>
    <lineage>
        <taxon>Eukaryota</taxon>
        <taxon>Metazoa</taxon>
        <taxon>Ecdysozoa</taxon>
        <taxon>Arthropoda</taxon>
        <taxon>Hexapoda</taxon>
        <taxon>Insecta</taxon>
        <taxon>Pterygota</taxon>
        <taxon>Neoptera</taxon>
        <taxon>Endopterygota</taxon>
        <taxon>Lepidoptera</taxon>
        <taxon>Glossata</taxon>
        <taxon>Ditrysia</taxon>
        <taxon>Papilionoidea</taxon>
        <taxon>Nymphalidae</taxon>
        <taxon>Heliconiinae</taxon>
        <taxon>Argynnini</taxon>
        <taxon>Brenthis</taxon>
    </lineage>
</organism>
<dbReference type="EMBL" id="OV170223">
    <property type="protein sequence ID" value="CAH0721781.1"/>
    <property type="molecule type" value="Genomic_DNA"/>
</dbReference>
<evidence type="ECO:0000313" key="3">
    <source>
        <dbReference type="Proteomes" id="UP000838878"/>
    </source>
</evidence>
<reference evidence="2" key="1">
    <citation type="submission" date="2021-12" db="EMBL/GenBank/DDBJ databases">
        <authorList>
            <person name="Martin H S."/>
        </authorList>
    </citation>
    <scope>NUCLEOTIDE SEQUENCE</scope>
</reference>
<name>A0A8J9YBL5_9NEOP</name>
<keyword evidence="3" id="KW-1185">Reference proteome</keyword>
<dbReference type="AlphaFoldDB" id="A0A8J9YBL5"/>
<protein>
    <submittedName>
        <fullName evidence="2">Uncharacterized protein</fullName>
    </submittedName>
</protein>
<keyword evidence="1" id="KW-0175">Coiled coil</keyword>
<feature type="coiled-coil region" evidence="1">
    <location>
        <begin position="5"/>
        <end position="128"/>
    </location>
</feature>
<dbReference type="Proteomes" id="UP000838878">
    <property type="component" value="Chromosome 3"/>
</dbReference>
<dbReference type="OrthoDB" id="8192030at2759"/>
<proteinExistence type="predicted"/>
<accession>A0A8J9YBL5</accession>
<sequence length="230" mass="26843">MIGNLQETVSQLVYLKRDVKKLKDEIVSKDIAIATMEKLQYDSDTQIAQFTCVIEELREKLQETEAEHKNKMNIVVLEYEEKIQRSAAEVAQLQENLTMQAARTEANIEAYRRKVEDLEEKLKQSKFKEYLAQNTYPSEGQYENRVERPYSMNKNYTDSFSTEYSTSIPESPKPMPCQMASTLNKAVKSPALQIMYSDTKTPNMPRNDKKGHFNITKKRKLYNEKDFLNQ</sequence>
<evidence type="ECO:0000256" key="1">
    <source>
        <dbReference type="SAM" id="Coils"/>
    </source>
</evidence>
<feature type="non-terminal residue" evidence="2">
    <location>
        <position position="230"/>
    </location>
</feature>